<protein>
    <submittedName>
        <fullName evidence="2">Uncharacterized protein</fullName>
    </submittedName>
</protein>
<evidence type="ECO:0000313" key="3">
    <source>
        <dbReference type="Proteomes" id="UP000663760"/>
    </source>
</evidence>
<gene>
    <name evidence="2" type="ORF">SI8410_18021738</name>
</gene>
<dbReference type="EMBL" id="LR746281">
    <property type="protein sequence ID" value="CAA7411060.1"/>
    <property type="molecule type" value="Genomic_DNA"/>
</dbReference>
<keyword evidence="3" id="KW-1185">Reference proteome</keyword>
<dbReference type="Proteomes" id="UP000663760">
    <property type="component" value="Chromosome 18"/>
</dbReference>
<evidence type="ECO:0000313" key="2">
    <source>
        <dbReference type="EMBL" id="CAA7411060.1"/>
    </source>
</evidence>
<organism evidence="2 3">
    <name type="scientific">Spirodela intermedia</name>
    <name type="common">Intermediate duckweed</name>
    <dbReference type="NCBI Taxonomy" id="51605"/>
    <lineage>
        <taxon>Eukaryota</taxon>
        <taxon>Viridiplantae</taxon>
        <taxon>Streptophyta</taxon>
        <taxon>Embryophyta</taxon>
        <taxon>Tracheophyta</taxon>
        <taxon>Spermatophyta</taxon>
        <taxon>Magnoliopsida</taxon>
        <taxon>Liliopsida</taxon>
        <taxon>Araceae</taxon>
        <taxon>Lemnoideae</taxon>
        <taxon>Spirodela</taxon>
    </lineage>
</organism>
<feature type="compositionally biased region" description="Basic and acidic residues" evidence="1">
    <location>
        <begin position="99"/>
        <end position="110"/>
    </location>
</feature>
<dbReference type="AlphaFoldDB" id="A0A7I8LMM4"/>
<accession>A0A7I8LMM4</accession>
<evidence type="ECO:0000256" key="1">
    <source>
        <dbReference type="SAM" id="MobiDB-lite"/>
    </source>
</evidence>
<sequence length="142" mass="16167">MNQLKVRKKSSGIAAVMRQQCTEILSIREDRRAWLSPDREELDGGGAHVRDFILRSAQQEEALHRIWYALRSNRNRWIIGENLVNAICGDRNPSSKSSPIDRRTSRRREEDDPPGDQSPPPESVPDAMKSLLLLRGPEDEAP</sequence>
<proteinExistence type="predicted"/>
<reference evidence="2" key="1">
    <citation type="submission" date="2020-02" db="EMBL/GenBank/DDBJ databases">
        <authorList>
            <person name="Scholz U."/>
            <person name="Mascher M."/>
            <person name="Fiebig A."/>
        </authorList>
    </citation>
    <scope>NUCLEOTIDE SEQUENCE</scope>
</reference>
<feature type="region of interest" description="Disordered" evidence="1">
    <location>
        <begin position="88"/>
        <end position="142"/>
    </location>
</feature>
<name>A0A7I8LMM4_SPIIN</name>